<comment type="caution">
    <text evidence="2">The sequence shown here is derived from an EMBL/GenBank/DDBJ whole genome shotgun (WGS) entry which is preliminary data.</text>
</comment>
<evidence type="ECO:0000256" key="1">
    <source>
        <dbReference type="SAM" id="MobiDB-lite"/>
    </source>
</evidence>
<gene>
    <name evidence="2" type="ORF">B0H15DRAFT_270671</name>
</gene>
<evidence type="ECO:0000313" key="2">
    <source>
        <dbReference type="EMBL" id="KAJ7089754.1"/>
    </source>
</evidence>
<evidence type="ECO:0000313" key="3">
    <source>
        <dbReference type="Proteomes" id="UP001222325"/>
    </source>
</evidence>
<feature type="region of interest" description="Disordered" evidence="1">
    <location>
        <begin position="94"/>
        <end position="182"/>
    </location>
</feature>
<evidence type="ECO:0008006" key="4">
    <source>
        <dbReference type="Google" id="ProtNLM"/>
    </source>
</evidence>
<feature type="compositionally biased region" description="Basic and acidic residues" evidence="1">
    <location>
        <begin position="139"/>
        <end position="148"/>
    </location>
</feature>
<feature type="region of interest" description="Disordered" evidence="1">
    <location>
        <begin position="1"/>
        <end position="34"/>
    </location>
</feature>
<organism evidence="2 3">
    <name type="scientific">Mycena belliarum</name>
    <dbReference type="NCBI Taxonomy" id="1033014"/>
    <lineage>
        <taxon>Eukaryota</taxon>
        <taxon>Fungi</taxon>
        <taxon>Dikarya</taxon>
        <taxon>Basidiomycota</taxon>
        <taxon>Agaricomycotina</taxon>
        <taxon>Agaricomycetes</taxon>
        <taxon>Agaricomycetidae</taxon>
        <taxon>Agaricales</taxon>
        <taxon>Marasmiineae</taxon>
        <taxon>Mycenaceae</taxon>
        <taxon>Mycena</taxon>
    </lineage>
</organism>
<dbReference type="Proteomes" id="UP001222325">
    <property type="component" value="Unassembled WGS sequence"/>
</dbReference>
<keyword evidence="3" id="KW-1185">Reference proteome</keyword>
<name>A0AAD6XMW0_9AGAR</name>
<feature type="compositionally biased region" description="Basic and acidic residues" evidence="1">
    <location>
        <begin position="158"/>
        <end position="174"/>
    </location>
</feature>
<protein>
    <recommendedName>
        <fullName evidence="4">HIT-type domain-containing protein</fullName>
    </recommendedName>
</protein>
<dbReference type="AlphaFoldDB" id="A0AAD6XMW0"/>
<dbReference type="EMBL" id="JARJCN010000023">
    <property type="protein sequence ID" value="KAJ7089754.1"/>
    <property type="molecule type" value="Genomic_DNA"/>
</dbReference>
<reference evidence="2" key="1">
    <citation type="submission" date="2023-03" db="EMBL/GenBank/DDBJ databases">
        <title>Massive genome expansion in bonnet fungi (Mycena s.s.) driven by repeated elements and novel gene families across ecological guilds.</title>
        <authorList>
            <consortium name="Lawrence Berkeley National Laboratory"/>
            <person name="Harder C.B."/>
            <person name="Miyauchi S."/>
            <person name="Viragh M."/>
            <person name="Kuo A."/>
            <person name="Thoen E."/>
            <person name="Andreopoulos B."/>
            <person name="Lu D."/>
            <person name="Skrede I."/>
            <person name="Drula E."/>
            <person name="Henrissat B."/>
            <person name="Morin E."/>
            <person name="Kohler A."/>
            <person name="Barry K."/>
            <person name="LaButti K."/>
            <person name="Morin E."/>
            <person name="Salamov A."/>
            <person name="Lipzen A."/>
            <person name="Mereny Z."/>
            <person name="Hegedus B."/>
            <person name="Baldrian P."/>
            <person name="Stursova M."/>
            <person name="Weitz H."/>
            <person name="Taylor A."/>
            <person name="Grigoriev I.V."/>
            <person name="Nagy L.G."/>
            <person name="Martin F."/>
            <person name="Kauserud H."/>
        </authorList>
    </citation>
    <scope>NUCLEOTIDE SEQUENCE</scope>
    <source>
        <strain evidence="2">CBHHK173m</strain>
    </source>
</reference>
<proteinExistence type="predicted"/>
<sequence length="245" mass="26368">MQTASLPLACSAPHKKRQRQRTLSTVSVPPAGSAPKINIAPLRAGSTCTACPAAAGAFTLTGCARAALRCLAPGESDSSGLGYGFGYGYGYDDDSDRDDATDSPPASPRSIASVPSISRTASPCEGERAPIPPGWGVRSRREWAQEQRQRKRAQQKQKQKEEWPQKQKERDRSSPNDSLTRIHPVLDALERASRVGTGRVACAACTAPGANFPRCARCAKPWCSRECRTSAAHQCAPRPRRTHTT</sequence>
<accession>A0AAD6XMW0</accession>